<evidence type="ECO:0000313" key="2">
    <source>
        <dbReference type="EMBL" id="QNE90503.1"/>
    </source>
</evidence>
<gene>
    <name evidence="2" type="ORF">H0194_04005</name>
</gene>
<evidence type="ECO:0000256" key="1">
    <source>
        <dbReference type="SAM" id="SignalP"/>
    </source>
</evidence>
<proteinExistence type="predicted"/>
<keyword evidence="3" id="KW-1185">Reference proteome</keyword>
<dbReference type="InterPro" id="IPR005152">
    <property type="entry name" value="Lipase_secreted"/>
</dbReference>
<sequence length="414" mass="43472">MIRSLLATLTILAVVVGLAPVAAAASAGTAGTVPGTVLGSRPASHLVEYGSSGNRVRATKFRYLSTTQHGDAAQVTGMLFEPSVPWRGRGERPTVIMAPGTRGAGDTCAPSRSHFLIGSFERGHLNANYEYGTQVPFVEHGVRVIVTDYIGLGTPGHHTYVNNIESAHAVLDAARAGLKLAGAGADAPVGFFGYSQGGGSAAAAAEHAATYAPDLNVKGTYAGAPVADLSAVMHAVDGGDIAHVMGYGINGFASRDAEFRAEIFRNLNARGKRFLRSAAFACVGDSIATWGFTDSRSLTKTGESFGDLMDRNDGLRRVLREQKLGYRRLNAPMLIGATPTDQTVPYRQARQLGQRHCAAGENITFLPVHTGGPVRKTAANHATGYLLSAPQGVDFLLDRFNGKAAHSNCARLLG</sequence>
<dbReference type="Pfam" id="PF03583">
    <property type="entry name" value="LIP"/>
    <property type="match status" value="1"/>
</dbReference>
<organism evidence="2 3">
    <name type="scientific">Corynebacterium incognita</name>
    <dbReference type="NCBI Taxonomy" id="2754725"/>
    <lineage>
        <taxon>Bacteria</taxon>
        <taxon>Bacillati</taxon>
        <taxon>Actinomycetota</taxon>
        <taxon>Actinomycetes</taxon>
        <taxon>Mycobacteriales</taxon>
        <taxon>Corynebacteriaceae</taxon>
        <taxon>Corynebacterium</taxon>
    </lineage>
</organism>
<keyword evidence="1" id="KW-0732">Signal</keyword>
<dbReference type="GO" id="GO:0016042">
    <property type="term" value="P:lipid catabolic process"/>
    <property type="evidence" value="ECO:0007669"/>
    <property type="project" value="InterPro"/>
</dbReference>
<dbReference type="Proteomes" id="UP000515743">
    <property type="component" value="Chromosome"/>
</dbReference>
<reference evidence="2 3" key="1">
    <citation type="submission" date="2020-07" db="EMBL/GenBank/DDBJ databases">
        <title>Complete genome and description of Corynebacterium incognita strain Marseille-Q3630 sp. nov.</title>
        <authorList>
            <person name="Boxberger M."/>
        </authorList>
    </citation>
    <scope>NUCLEOTIDE SEQUENCE [LARGE SCALE GENOMIC DNA]</scope>
    <source>
        <strain evidence="2 3">Marseille-Q3630</strain>
    </source>
</reference>
<evidence type="ECO:0000313" key="3">
    <source>
        <dbReference type="Proteomes" id="UP000515743"/>
    </source>
</evidence>
<feature type="signal peptide" evidence="1">
    <location>
        <begin position="1"/>
        <end position="24"/>
    </location>
</feature>
<protein>
    <submittedName>
        <fullName evidence="2">Alpha/beta fold hydrolase</fullName>
    </submittedName>
</protein>
<dbReference type="SUPFAM" id="SSF53474">
    <property type="entry name" value="alpha/beta-Hydrolases"/>
    <property type="match status" value="1"/>
</dbReference>
<dbReference type="PANTHER" id="PTHR34853">
    <property type="match status" value="1"/>
</dbReference>
<accession>A0A7G7CSD7</accession>
<dbReference type="AlphaFoldDB" id="A0A7G7CSD7"/>
<dbReference type="KEGG" id="cik:H0194_04005"/>
<dbReference type="GO" id="GO:0004806">
    <property type="term" value="F:triacylglycerol lipase activity"/>
    <property type="evidence" value="ECO:0007669"/>
    <property type="project" value="InterPro"/>
</dbReference>
<dbReference type="Gene3D" id="1.10.260.130">
    <property type="match status" value="1"/>
</dbReference>
<dbReference type="EMBL" id="CP059404">
    <property type="protein sequence ID" value="QNE90503.1"/>
    <property type="molecule type" value="Genomic_DNA"/>
</dbReference>
<feature type="chain" id="PRO_5028989718" evidence="1">
    <location>
        <begin position="25"/>
        <end position="414"/>
    </location>
</feature>
<dbReference type="Gene3D" id="3.40.50.1820">
    <property type="entry name" value="alpha/beta hydrolase"/>
    <property type="match status" value="1"/>
</dbReference>
<dbReference type="InterPro" id="IPR029058">
    <property type="entry name" value="AB_hydrolase_fold"/>
</dbReference>
<dbReference type="PANTHER" id="PTHR34853:SF1">
    <property type="entry name" value="LIPASE 5"/>
    <property type="match status" value="1"/>
</dbReference>
<dbReference type="PIRSF" id="PIRSF029171">
    <property type="entry name" value="Esterase_LipA"/>
    <property type="match status" value="1"/>
</dbReference>
<name>A0A7G7CSD7_9CORY</name>
<keyword evidence="2" id="KW-0378">Hydrolase</keyword>